<dbReference type="EMBL" id="JRKN01000073">
    <property type="protein sequence ID" value="KGJ01598.1"/>
    <property type="molecule type" value="Genomic_DNA"/>
</dbReference>
<evidence type="ECO:0008006" key="5">
    <source>
        <dbReference type="Google" id="ProtNLM"/>
    </source>
</evidence>
<accession>A0A099EUM0</accession>
<protein>
    <recommendedName>
        <fullName evidence="5">Knr4/Smi1-like domain-containing protein</fullName>
    </recommendedName>
</protein>
<dbReference type="EMBL" id="FOJO01000063">
    <property type="protein sequence ID" value="SFA62708.1"/>
    <property type="molecule type" value="Genomic_DNA"/>
</dbReference>
<evidence type="ECO:0000313" key="4">
    <source>
        <dbReference type="Proteomes" id="UP000182312"/>
    </source>
</evidence>
<dbReference type="Proteomes" id="UP000029846">
    <property type="component" value="Unassembled WGS sequence"/>
</dbReference>
<evidence type="ECO:0000313" key="3">
    <source>
        <dbReference type="Proteomes" id="UP000029846"/>
    </source>
</evidence>
<sequence>MTWDYYIYPEPEKHKLPLGFMGIGYAEPAPNGVDVVLNVDTSSLDYGKVYAWVRTNDPWMTGNNKRGLGFVADSFTEFMNNLTDKKNL</sequence>
<keyword evidence="3" id="KW-1185">Reference proteome</keyword>
<dbReference type="STRING" id="376733.SAMN04487972_1633"/>
<reference evidence="1 3" key="2">
    <citation type="submission" date="2014-10" db="EMBL/GenBank/DDBJ databases">
        <title>Paracoccus sanguinis sp. nov., isolated from clinical specimens of New York State patients.</title>
        <authorList>
            <person name="Mingle L.A."/>
            <person name="Cole J.A."/>
            <person name="Lapierre P."/>
            <person name="Musser K.A."/>
        </authorList>
    </citation>
    <scope>NUCLEOTIDE SEQUENCE [LARGE SCALE GENOMIC DNA]</scope>
    <source>
        <strain evidence="1 3">JCM 14014</strain>
    </source>
</reference>
<evidence type="ECO:0000313" key="1">
    <source>
        <dbReference type="EMBL" id="KGJ01598.1"/>
    </source>
</evidence>
<evidence type="ECO:0000313" key="2">
    <source>
        <dbReference type="EMBL" id="SFA62708.1"/>
    </source>
</evidence>
<dbReference type="AlphaFoldDB" id="A0A099EUM0"/>
<proteinExistence type="predicted"/>
<dbReference type="Proteomes" id="UP000182312">
    <property type="component" value="Unassembled WGS sequence"/>
</dbReference>
<organism evidence="1 3">
    <name type="scientific">Paracoccus halophilus</name>
    <dbReference type="NCBI Taxonomy" id="376733"/>
    <lineage>
        <taxon>Bacteria</taxon>
        <taxon>Pseudomonadati</taxon>
        <taxon>Pseudomonadota</taxon>
        <taxon>Alphaproteobacteria</taxon>
        <taxon>Rhodobacterales</taxon>
        <taxon>Paracoccaceae</taxon>
        <taxon>Paracoccus</taxon>
    </lineage>
</organism>
<name>A0A099EUM0_9RHOB</name>
<reference evidence="2 4" key="3">
    <citation type="submission" date="2016-10" db="EMBL/GenBank/DDBJ databases">
        <authorList>
            <person name="de Groot N.N."/>
        </authorList>
    </citation>
    <scope>NUCLEOTIDE SEQUENCE [LARGE SCALE GENOMIC DNA]</scope>
    <source>
        <strain evidence="2 4">CGMCC 1.6117</strain>
    </source>
</reference>
<reference evidence="1 3" key="1">
    <citation type="submission" date="2014-09" db="EMBL/GenBank/DDBJ databases">
        <authorList>
            <person name="McGinnis J.M."/>
            <person name="Wolfgang W.J."/>
        </authorList>
    </citation>
    <scope>NUCLEOTIDE SEQUENCE [LARGE SCALE GENOMIC DNA]</scope>
    <source>
        <strain evidence="1 3">JCM 14014</strain>
    </source>
</reference>
<gene>
    <name evidence="1" type="ORF">IT41_19740</name>
    <name evidence="2" type="ORF">SAMN04487972_1633</name>
</gene>